<dbReference type="EMBL" id="BAABBA010000006">
    <property type="protein sequence ID" value="GAA4287288.1"/>
    <property type="molecule type" value="Genomic_DNA"/>
</dbReference>
<dbReference type="InterPro" id="IPR010998">
    <property type="entry name" value="Integrase_recombinase_N"/>
</dbReference>
<evidence type="ECO:0000256" key="4">
    <source>
        <dbReference type="PROSITE-ProRule" id="PRU01248"/>
    </source>
</evidence>
<dbReference type="SUPFAM" id="SSF56349">
    <property type="entry name" value="DNA breaking-rejoining enzymes"/>
    <property type="match status" value="1"/>
</dbReference>
<sequence>MNGSVYKRCSCPSNGGQGARRVACRKDHGTWYYVLDLGPGPGADGTWRRRRQSKKGGFRTKKEAEVALAQAAASKADGTLAYDQSLTVGRYLETWLEQKVAAGLKPTTARSYRQHIDDYLVPLFGHRRLRDLGPGEVEVALSGLVQDGGKRGRPVSPSTVQRIRATLRSALASAKRKRLVATNAAQDLELPAARRPRVSPWEPDELGAFLEVAAQDSLGALFEVIAFTGLRRGEALGLRWADIDVKSRRLVVRRQVVGLPSPEPCPFCGAVHKGRQFGSPKTEGREGGVIELATRTLEALEAHGLVQDLDRAEWGTAYSDHDLVFARPNGEPLAPDAVTKAFTALAEKAGLRPVRLHDLRHGAASLMLADGVDIAVVSKVLGHSSIAITVDTYAHLLPGVGRDAAERAASRVRRPVRDHSVTTRPNMRSLKASTYGETAGQEVGPVGIEPTTRGLKVRCSAD</sequence>
<dbReference type="Pfam" id="PF00589">
    <property type="entry name" value="Phage_integrase"/>
    <property type="match status" value="1"/>
</dbReference>
<dbReference type="Proteomes" id="UP001499841">
    <property type="component" value="Unassembled WGS sequence"/>
</dbReference>
<dbReference type="PROSITE" id="PS51898">
    <property type="entry name" value="TYR_RECOMBINASE"/>
    <property type="match status" value="1"/>
</dbReference>
<dbReference type="InterPro" id="IPR004107">
    <property type="entry name" value="Integrase_SAM-like_N"/>
</dbReference>
<dbReference type="InterPro" id="IPR044068">
    <property type="entry name" value="CB"/>
</dbReference>
<evidence type="ECO:0000259" key="6">
    <source>
        <dbReference type="PROSITE" id="PS51900"/>
    </source>
</evidence>
<dbReference type="PANTHER" id="PTHR30349:SF91">
    <property type="entry name" value="INTA PROTEIN"/>
    <property type="match status" value="1"/>
</dbReference>
<dbReference type="InterPro" id="IPR002104">
    <property type="entry name" value="Integrase_catalytic"/>
</dbReference>
<protein>
    <submittedName>
        <fullName evidence="7">Site-specific integrase</fullName>
    </submittedName>
</protein>
<organism evidence="7 8">
    <name type="scientific">Georgenia daeguensis</name>
    <dbReference type="NCBI Taxonomy" id="908355"/>
    <lineage>
        <taxon>Bacteria</taxon>
        <taxon>Bacillati</taxon>
        <taxon>Actinomycetota</taxon>
        <taxon>Actinomycetes</taxon>
        <taxon>Micrococcales</taxon>
        <taxon>Bogoriellaceae</taxon>
        <taxon>Georgenia</taxon>
    </lineage>
</organism>
<dbReference type="Gene3D" id="1.10.443.10">
    <property type="entry name" value="Intergrase catalytic core"/>
    <property type="match status" value="1"/>
</dbReference>
<evidence type="ECO:0000256" key="3">
    <source>
        <dbReference type="ARBA" id="ARBA00023172"/>
    </source>
</evidence>
<dbReference type="Gene3D" id="1.10.150.130">
    <property type="match status" value="1"/>
</dbReference>
<gene>
    <name evidence="7" type="ORF">GCM10022262_16470</name>
</gene>
<dbReference type="InterPro" id="IPR050090">
    <property type="entry name" value="Tyrosine_recombinase_XerCD"/>
</dbReference>
<evidence type="ECO:0000259" key="5">
    <source>
        <dbReference type="PROSITE" id="PS51898"/>
    </source>
</evidence>
<keyword evidence="8" id="KW-1185">Reference proteome</keyword>
<feature type="domain" description="Core-binding (CB)" evidence="6">
    <location>
        <begin position="86"/>
        <end position="175"/>
    </location>
</feature>
<comment type="caution">
    <text evidence="7">The sequence shown here is derived from an EMBL/GenBank/DDBJ whole genome shotgun (WGS) entry which is preliminary data.</text>
</comment>
<evidence type="ECO:0000256" key="1">
    <source>
        <dbReference type="ARBA" id="ARBA00022908"/>
    </source>
</evidence>
<name>A0ABP8ETL8_9MICO</name>
<dbReference type="Pfam" id="PF14659">
    <property type="entry name" value="Phage_int_SAM_3"/>
    <property type="match status" value="1"/>
</dbReference>
<keyword evidence="3" id="KW-0233">DNA recombination</keyword>
<dbReference type="PANTHER" id="PTHR30349">
    <property type="entry name" value="PHAGE INTEGRASE-RELATED"/>
    <property type="match status" value="1"/>
</dbReference>
<evidence type="ECO:0000256" key="2">
    <source>
        <dbReference type="ARBA" id="ARBA00023125"/>
    </source>
</evidence>
<accession>A0ABP8ETL8</accession>
<keyword evidence="1" id="KW-0229">DNA integration</keyword>
<feature type="domain" description="Tyr recombinase" evidence="5">
    <location>
        <begin position="196"/>
        <end position="406"/>
    </location>
</feature>
<reference evidence="8" key="1">
    <citation type="journal article" date="2019" name="Int. J. Syst. Evol. Microbiol.">
        <title>The Global Catalogue of Microorganisms (GCM) 10K type strain sequencing project: providing services to taxonomists for standard genome sequencing and annotation.</title>
        <authorList>
            <consortium name="The Broad Institute Genomics Platform"/>
            <consortium name="The Broad Institute Genome Sequencing Center for Infectious Disease"/>
            <person name="Wu L."/>
            <person name="Ma J."/>
        </authorList>
    </citation>
    <scope>NUCLEOTIDE SEQUENCE [LARGE SCALE GENOMIC DNA]</scope>
    <source>
        <strain evidence="8">JCM 17459</strain>
    </source>
</reference>
<dbReference type="PROSITE" id="PS51900">
    <property type="entry name" value="CB"/>
    <property type="match status" value="1"/>
</dbReference>
<evidence type="ECO:0000313" key="8">
    <source>
        <dbReference type="Proteomes" id="UP001499841"/>
    </source>
</evidence>
<dbReference type="InterPro" id="IPR013762">
    <property type="entry name" value="Integrase-like_cat_sf"/>
</dbReference>
<evidence type="ECO:0000313" key="7">
    <source>
        <dbReference type="EMBL" id="GAA4287288.1"/>
    </source>
</evidence>
<dbReference type="CDD" id="cd01189">
    <property type="entry name" value="INT_ICEBs1_C_like"/>
    <property type="match status" value="1"/>
</dbReference>
<keyword evidence="2 4" id="KW-0238">DNA-binding</keyword>
<proteinExistence type="predicted"/>
<dbReference type="InterPro" id="IPR011010">
    <property type="entry name" value="DNA_brk_join_enz"/>
</dbReference>